<evidence type="ECO:0000313" key="6">
    <source>
        <dbReference type="Proteomes" id="UP001214415"/>
    </source>
</evidence>
<dbReference type="GO" id="GO:0008296">
    <property type="term" value="F:3'-5'-DNA exonuclease activity"/>
    <property type="evidence" value="ECO:0007669"/>
    <property type="project" value="TreeGrafter"/>
</dbReference>
<dbReference type="EMBL" id="CP119903">
    <property type="protein sequence ID" value="WFD23814.1"/>
    <property type="molecule type" value="Genomic_DNA"/>
</dbReference>
<keyword evidence="4" id="KW-0378">Hydrolase</keyword>
<evidence type="ECO:0000313" key="5">
    <source>
        <dbReference type="EMBL" id="WFD23814.1"/>
    </source>
</evidence>
<dbReference type="GO" id="GO:0005829">
    <property type="term" value="C:cytosol"/>
    <property type="evidence" value="ECO:0007669"/>
    <property type="project" value="TreeGrafter"/>
</dbReference>
<keyword evidence="6" id="KW-1185">Reference proteome</keyword>
<dbReference type="GO" id="GO:0046872">
    <property type="term" value="F:metal ion binding"/>
    <property type="evidence" value="ECO:0007669"/>
    <property type="project" value="UniProtKB-KW"/>
</dbReference>
<gene>
    <name evidence="5" type="ORF">MEQU1_002508</name>
</gene>
<dbReference type="InterPro" id="IPR050891">
    <property type="entry name" value="TatD-type_Hydrolase"/>
</dbReference>
<organism evidence="5 6">
    <name type="scientific">Malassezia equina</name>
    <dbReference type="NCBI Taxonomy" id="1381935"/>
    <lineage>
        <taxon>Eukaryota</taxon>
        <taxon>Fungi</taxon>
        <taxon>Dikarya</taxon>
        <taxon>Basidiomycota</taxon>
        <taxon>Ustilaginomycotina</taxon>
        <taxon>Malasseziomycetes</taxon>
        <taxon>Malasseziales</taxon>
        <taxon>Malasseziaceae</taxon>
        <taxon>Malassezia</taxon>
    </lineage>
</organism>
<dbReference type="Pfam" id="PF01026">
    <property type="entry name" value="TatD_DNase"/>
    <property type="match status" value="1"/>
</dbReference>
<evidence type="ECO:0000256" key="2">
    <source>
        <dbReference type="ARBA" id="ARBA00022722"/>
    </source>
</evidence>
<dbReference type="AlphaFoldDB" id="A0AAF0IZB5"/>
<evidence type="ECO:0000256" key="3">
    <source>
        <dbReference type="ARBA" id="ARBA00022723"/>
    </source>
</evidence>
<protein>
    <submittedName>
        <fullName evidence="5">Uncharacterized protein</fullName>
    </submittedName>
</protein>
<dbReference type="InterPro" id="IPR032466">
    <property type="entry name" value="Metal_Hydrolase"/>
</dbReference>
<evidence type="ECO:0000256" key="1">
    <source>
        <dbReference type="ARBA" id="ARBA00009275"/>
    </source>
</evidence>
<dbReference type="Gene3D" id="3.20.20.140">
    <property type="entry name" value="Metal-dependent hydrolases"/>
    <property type="match status" value="2"/>
</dbReference>
<dbReference type="InterPro" id="IPR001130">
    <property type="entry name" value="TatD-like"/>
</dbReference>
<proteinExistence type="inferred from homology"/>
<keyword evidence="3" id="KW-0479">Metal-binding</keyword>
<dbReference type="PANTHER" id="PTHR10060">
    <property type="entry name" value="TATD FAMILY DEOXYRIBONUCLEASE"/>
    <property type="match status" value="1"/>
</dbReference>
<name>A0AAF0IZB5_9BASI</name>
<comment type="similarity">
    <text evidence="1">Belongs to the metallo-dependent hydrolases superfamily. TatD-type hydrolase family.</text>
</comment>
<accession>A0AAF0IZB5</accession>
<sequence length="182" mass="20366">MASTSAMPRYIEIAVNLGDPMFQGEYHGKKKHEEMDSYEGGPQAYVSRLQQYIQEHDRIVAVGECGLEVQKRGFELQLQMATKVRLPLFLHSRAAHKDFVAILKPYLDELRPTKDHVDAGSPGSVGVVHSFTGTVEELHELVDLGLYIGVNGCSLKAQENLDVVKQIPLHRILLETGMFTCF</sequence>
<reference evidence="5" key="1">
    <citation type="submission" date="2023-03" db="EMBL/GenBank/DDBJ databases">
        <title>Mating type loci evolution in Malassezia.</title>
        <authorList>
            <person name="Coelho M.A."/>
        </authorList>
    </citation>
    <scope>NUCLEOTIDE SEQUENCE</scope>
    <source>
        <strain evidence="5">CBS 12830</strain>
    </source>
</reference>
<dbReference type="PANTHER" id="PTHR10060:SF15">
    <property type="entry name" value="DEOXYRIBONUCLEASE TATDN1"/>
    <property type="match status" value="1"/>
</dbReference>
<dbReference type="Proteomes" id="UP001214415">
    <property type="component" value="Chromosome 4"/>
</dbReference>
<dbReference type="SUPFAM" id="SSF51556">
    <property type="entry name" value="Metallo-dependent hydrolases"/>
    <property type="match status" value="1"/>
</dbReference>
<keyword evidence="2" id="KW-0540">Nuclease</keyword>
<evidence type="ECO:0000256" key="4">
    <source>
        <dbReference type="ARBA" id="ARBA00022801"/>
    </source>
</evidence>